<gene>
    <name evidence="1" type="ORF">BSTOLATCC_MIC45561</name>
</gene>
<keyword evidence="2" id="KW-1185">Reference proteome</keyword>
<dbReference type="EMBL" id="CAJZBQ010000045">
    <property type="protein sequence ID" value="CAG9328103.1"/>
    <property type="molecule type" value="Genomic_DNA"/>
</dbReference>
<proteinExistence type="predicted"/>
<protein>
    <submittedName>
        <fullName evidence="1">Uncharacterized protein</fullName>
    </submittedName>
</protein>
<sequence>MAMTMSKSWSVPQSNKNLPLTKSFNTKSSKLKNLYGNQRVCFTYSCYKTFGEIFNVSYSLIKKVSRFNNIWPTTLVLAFQTVIRYMMYFDEGNLWSLIQEVTLLILIDLQTKLDI</sequence>
<accession>A0AAU9JU93</accession>
<organism evidence="1 2">
    <name type="scientific">Blepharisma stoltei</name>
    <dbReference type="NCBI Taxonomy" id="1481888"/>
    <lineage>
        <taxon>Eukaryota</taxon>
        <taxon>Sar</taxon>
        <taxon>Alveolata</taxon>
        <taxon>Ciliophora</taxon>
        <taxon>Postciliodesmatophora</taxon>
        <taxon>Heterotrichea</taxon>
        <taxon>Heterotrichida</taxon>
        <taxon>Blepharismidae</taxon>
        <taxon>Blepharisma</taxon>
    </lineage>
</organism>
<comment type="caution">
    <text evidence="1">The sequence shown here is derived from an EMBL/GenBank/DDBJ whole genome shotgun (WGS) entry which is preliminary data.</text>
</comment>
<dbReference type="Proteomes" id="UP001162131">
    <property type="component" value="Unassembled WGS sequence"/>
</dbReference>
<evidence type="ECO:0000313" key="2">
    <source>
        <dbReference type="Proteomes" id="UP001162131"/>
    </source>
</evidence>
<evidence type="ECO:0000313" key="1">
    <source>
        <dbReference type="EMBL" id="CAG9328103.1"/>
    </source>
</evidence>
<reference evidence="1" key="1">
    <citation type="submission" date="2021-09" db="EMBL/GenBank/DDBJ databases">
        <authorList>
            <consortium name="AG Swart"/>
            <person name="Singh M."/>
            <person name="Singh A."/>
            <person name="Seah K."/>
            <person name="Emmerich C."/>
        </authorList>
    </citation>
    <scope>NUCLEOTIDE SEQUENCE</scope>
    <source>
        <strain evidence="1">ATCC30299</strain>
    </source>
</reference>
<dbReference type="AlphaFoldDB" id="A0AAU9JU93"/>
<name>A0AAU9JU93_9CILI</name>